<feature type="domain" description="BRCT" evidence="2">
    <location>
        <begin position="420"/>
        <end position="480"/>
    </location>
</feature>
<feature type="compositionally biased region" description="Polar residues" evidence="1">
    <location>
        <begin position="205"/>
        <end position="218"/>
    </location>
</feature>
<dbReference type="EMBL" id="CP134184">
    <property type="protein sequence ID" value="WPA96032.1"/>
    <property type="molecule type" value="Genomic_DNA"/>
</dbReference>
<dbReference type="InterPro" id="IPR001357">
    <property type="entry name" value="BRCT_dom"/>
</dbReference>
<dbReference type="InterPro" id="IPR036420">
    <property type="entry name" value="BRCT_dom_sf"/>
</dbReference>
<dbReference type="PROSITE" id="PS50172">
    <property type="entry name" value="BRCT"/>
    <property type="match status" value="1"/>
</dbReference>
<organism evidence="3 4">
    <name type="scientific">Cercospora beticola</name>
    <name type="common">Sugarbeet leaf spot fungus</name>
    <dbReference type="NCBI Taxonomy" id="122368"/>
    <lineage>
        <taxon>Eukaryota</taxon>
        <taxon>Fungi</taxon>
        <taxon>Dikarya</taxon>
        <taxon>Ascomycota</taxon>
        <taxon>Pezizomycotina</taxon>
        <taxon>Dothideomycetes</taxon>
        <taxon>Dothideomycetidae</taxon>
        <taxon>Mycosphaerellales</taxon>
        <taxon>Mycosphaerellaceae</taxon>
        <taxon>Cercospora</taxon>
    </lineage>
</organism>
<dbReference type="RefSeq" id="XP_065458109.1">
    <property type="nucleotide sequence ID" value="XM_065602037.1"/>
</dbReference>
<dbReference type="PRINTS" id="PR00929">
    <property type="entry name" value="ATHOOK"/>
</dbReference>
<proteinExistence type="predicted"/>
<feature type="compositionally biased region" description="Basic residues" evidence="1">
    <location>
        <begin position="333"/>
        <end position="342"/>
    </location>
</feature>
<feature type="compositionally biased region" description="Basic residues" evidence="1">
    <location>
        <begin position="291"/>
        <end position="300"/>
    </location>
</feature>
<feature type="compositionally biased region" description="Acidic residues" evidence="1">
    <location>
        <begin position="264"/>
        <end position="280"/>
    </location>
</feature>
<dbReference type="SUPFAM" id="SSF52113">
    <property type="entry name" value="BRCT domain"/>
    <property type="match status" value="1"/>
</dbReference>
<feature type="compositionally biased region" description="Acidic residues" evidence="1">
    <location>
        <begin position="307"/>
        <end position="322"/>
    </location>
</feature>
<feature type="compositionally biased region" description="Acidic residues" evidence="1">
    <location>
        <begin position="225"/>
        <end position="238"/>
    </location>
</feature>
<keyword evidence="4" id="KW-1185">Reference proteome</keyword>
<name>A0ABZ0N939_CERBT</name>
<evidence type="ECO:0000313" key="4">
    <source>
        <dbReference type="Proteomes" id="UP001302367"/>
    </source>
</evidence>
<reference evidence="3 4" key="1">
    <citation type="submission" date="2023-09" db="EMBL/GenBank/DDBJ databases">
        <title>Complete-Gapless Cercospora beticola genome.</title>
        <authorList>
            <person name="Wyatt N.A."/>
            <person name="Spanner R.E."/>
            <person name="Bolton M.D."/>
        </authorList>
    </citation>
    <scope>NUCLEOTIDE SEQUENCE [LARGE SCALE GENOMIC DNA]</scope>
    <source>
        <strain evidence="3">Cb09-40</strain>
    </source>
</reference>
<evidence type="ECO:0000259" key="2">
    <source>
        <dbReference type="PROSITE" id="PS50172"/>
    </source>
</evidence>
<dbReference type="GeneID" id="35424422"/>
<protein>
    <recommendedName>
        <fullName evidence="2">BRCT domain-containing protein</fullName>
    </recommendedName>
</protein>
<feature type="compositionally biased region" description="Basic residues" evidence="1">
    <location>
        <begin position="358"/>
        <end position="368"/>
    </location>
</feature>
<feature type="compositionally biased region" description="Polar residues" evidence="1">
    <location>
        <begin position="383"/>
        <end position="393"/>
    </location>
</feature>
<accession>A0ABZ0N939</accession>
<evidence type="ECO:0000256" key="1">
    <source>
        <dbReference type="SAM" id="MobiDB-lite"/>
    </source>
</evidence>
<dbReference type="Gene3D" id="3.40.50.10190">
    <property type="entry name" value="BRCT domain"/>
    <property type="match status" value="1"/>
</dbReference>
<dbReference type="Proteomes" id="UP001302367">
    <property type="component" value="Chromosome 1"/>
</dbReference>
<sequence>MATPSTKPPAKYEYFARDSETDSDGDDLNAPHVRLEKRATSKDTSPSTAVDRRDGADSSFHTQATQPLETPVDATRSNSTTLHSPGLPVDDEAFGLNEQREVGEPQDNDAEDGTPSIAPEVASRGLKRKLTARADQYEFPGDADSDAQARRNRTKLPKAARDSEDDGEDTSSAPPTATKKLDAVFEAVRTANGEPNESKVPAPSPTQSSRQSAGTQTSTEHHEDAEEVEMADAEDEAEAATVSPPFTTAKKGGRPPKAALMDNGEPDDDEESTDAGDDEIAPAVQSDQPLKKRGRGRPPKASRVNGEPDDDEESTDAGDDEIAPAVQSDQPLKKRGRGRPPKASRVNGPDAPTSAAAGKRKTKPRKSLRSTTTAATPAKQVLRRQTATPSATVRRTPKILLSASGLPPAAKAWMTRNKIKSVDETPSKGTNYVCVTRDKALPRTLKVLQSLVAGKTVVGDSWINDSRKEGELLDADDYLHADLKDIEADPATRRSLFAQKTLFFTVKAATFYEDWDKLVELANEAGAAEILKGNANKGHATTPKESVIFFGENNATDDDAEDLIKTHGRVVYDKTAFAQWIINAEVDLDDSEYVLTSPLQGSQAKNGGAGKKAKK</sequence>
<feature type="compositionally biased region" description="Polar residues" evidence="1">
    <location>
        <begin position="59"/>
        <end position="68"/>
    </location>
</feature>
<evidence type="ECO:0000313" key="3">
    <source>
        <dbReference type="EMBL" id="WPA96032.1"/>
    </source>
</evidence>
<dbReference type="SMART" id="SM00384">
    <property type="entry name" value="AT_hook"/>
    <property type="match status" value="3"/>
</dbReference>
<dbReference type="InterPro" id="IPR017956">
    <property type="entry name" value="AT_hook_DNA-bd_motif"/>
</dbReference>
<feature type="region of interest" description="Disordered" evidence="1">
    <location>
        <begin position="1"/>
        <end position="398"/>
    </location>
</feature>
<gene>
    <name evidence="3" type="ORF">RHO25_000637</name>
</gene>